<dbReference type="InterPro" id="IPR036388">
    <property type="entry name" value="WH-like_DNA-bd_sf"/>
</dbReference>
<gene>
    <name evidence="6" type="ORF">HNQ96_004728</name>
    <name evidence="7" type="ORF">IHE39_17945</name>
</gene>
<dbReference type="InterPro" id="IPR005119">
    <property type="entry name" value="LysR_subst-bd"/>
</dbReference>
<dbReference type="RefSeq" id="WP_184771676.1">
    <property type="nucleotide sequence ID" value="NZ_JACHGI010000012.1"/>
</dbReference>
<evidence type="ECO:0000259" key="5">
    <source>
        <dbReference type="PROSITE" id="PS50931"/>
    </source>
</evidence>
<organism evidence="6 8">
    <name type="scientific">Aminobacter carboxidus</name>
    <dbReference type="NCBI Taxonomy" id="376165"/>
    <lineage>
        <taxon>Bacteria</taxon>
        <taxon>Pseudomonadati</taxon>
        <taxon>Pseudomonadota</taxon>
        <taxon>Alphaproteobacteria</taxon>
        <taxon>Hyphomicrobiales</taxon>
        <taxon>Phyllobacteriaceae</taxon>
        <taxon>Aminobacter</taxon>
    </lineage>
</organism>
<dbReference type="SUPFAM" id="SSF53850">
    <property type="entry name" value="Periplasmic binding protein-like II"/>
    <property type="match status" value="1"/>
</dbReference>
<keyword evidence="3 6" id="KW-0238">DNA-binding</keyword>
<dbReference type="Gene3D" id="3.40.190.290">
    <property type="match status" value="1"/>
</dbReference>
<protein>
    <submittedName>
        <fullName evidence="6">DNA-binding transcriptional LysR family regulator</fullName>
    </submittedName>
    <submittedName>
        <fullName evidence="7">LysR family transcriptional regulator</fullName>
    </submittedName>
</protein>
<dbReference type="Proteomes" id="UP000532373">
    <property type="component" value="Unassembled WGS sequence"/>
</dbReference>
<dbReference type="GO" id="GO:0003700">
    <property type="term" value="F:DNA-binding transcription factor activity"/>
    <property type="evidence" value="ECO:0007669"/>
    <property type="project" value="InterPro"/>
</dbReference>
<dbReference type="Pfam" id="PF03466">
    <property type="entry name" value="LysR_substrate"/>
    <property type="match status" value="1"/>
</dbReference>
<dbReference type="PANTHER" id="PTHR30419:SF8">
    <property type="entry name" value="NITROGEN ASSIMILATION TRANSCRIPTIONAL ACTIVATOR-RELATED"/>
    <property type="match status" value="1"/>
</dbReference>
<reference evidence="7 9" key="2">
    <citation type="submission" date="2020-09" db="EMBL/GenBank/DDBJ databases">
        <title>Draft Genome Sequence of Aminobacter carboxidus type strain DSM 1086, a soil Gram-negative carboxydobacterium.</title>
        <authorList>
            <person name="Turrini P."/>
            <person name="Tescari M."/>
            <person name="Artuso I."/>
            <person name="Lugli G.A."/>
            <person name="Frangipani E."/>
            <person name="Ventura M."/>
            <person name="Visca P."/>
        </authorList>
    </citation>
    <scope>NUCLEOTIDE SEQUENCE [LARGE SCALE GENOMIC DNA]</scope>
    <source>
        <strain evidence="7 9">DSM 1086</strain>
    </source>
</reference>
<dbReference type="PANTHER" id="PTHR30419">
    <property type="entry name" value="HTH-TYPE TRANSCRIPTIONAL REGULATOR YBHD"/>
    <property type="match status" value="1"/>
</dbReference>
<keyword evidence="4" id="KW-0804">Transcription</keyword>
<dbReference type="SUPFAM" id="SSF46785">
    <property type="entry name" value="Winged helix' DNA-binding domain"/>
    <property type="match status" value="1"/>
</dbReference>
<dbReference type="GO" id="GO:0003677">
    <property type="term" value="F:DNA binding"/>
    <property type="evidence" value="ECO:0007669"/>
    <property type="project" value="UniProtKB-KW"/>
</dbReference>
<dbReference type="AlphaFoldDB" id="A0A8E1WH68"/>
<evidence type="ECO:0000256" key="1">
    <source>
        <dbReference type="ARBA" id="ARBA00009437"/>
    </source>
</evidence>
<sequence length="334" mass="36344">MFVSIVRTKNQLPDGFNQADISVTNFRRIEVGDMIKLEALRVFVTVAESGNIKDAADAVGRTASAVSMTLKQLEDEIGGPLFQTDRKNSLTALGNLMLDLGREQIRSFDKSVSIMRAFAHSRIGSLSIATVPSVAANVLPPILQRFLETRPQVQVELFDIDSAQVRRMVESGVADIGIAGDSRAGGGVEFSSLFSDRFQLLCREDHDLCRLERPIEWSDLSGATLIRNGASDRIEAEEHKRLSAQSLITVYNVTSLIALVKAGLGLTILPSLTMHGAHDGVAVLELADTSASRQVGLVERRDVPPSPIAAAFRAFALREIPALVAERLGRRKDQ</sequence>
<name>A0A8E1WH68_9HYPH</name>
<evidence type="ECO:0000256" key="3">
    <source>
        <dbReference type="ARBA" id="ARBA00023125"/>
    </source>
</evidence>
<evidence type="ECO:0000313" key="8">
    <source>
        <dbReference type="Proteomes" id="UP000532373"/>
    </source>
</evidence>
<dbReference type="GO" id="GO:0005829">
    <property type="term" value="C:cytosol"/>
    <property type="evidence" value="ECO:0007669"/>
    <property type="project" value="TreeGrafter"/>
</dbReference>
<dbReference type="EMBL" id="JACZEP010000005">
    <property type="protein sequence ID" value="MBE1206176.1"/>
    <property type="molecule type" value="Genomic_DNA"/>
</dbReference>
<comment type="caution">
    <text evidence="6">The sequence shown here is derived from an EMBL/GenBank/DDBJ whole genome shotgun (WGS) entry which is preliminary data.</text>
</comment>
<evidence type="ECO:0000313" key="7">
    <source>
        <dbReference type="EMBL" id="MBE1206176.1"/>
    </source>
</evidence>
<evidence type="ECO:0000313" key="9">
    <source>
        <dbReference type="Proteomes" id="UP000598227"/>
    </source>
</evidence>
<evidence type="ECO:0000256" key="4">
    <source>
        <dbReference type="ARBA" id="ARBA00023163"/>
    </source>
</evidence>
<keyword evidence="2" id="KW-0805">Transcription regulation</keyword>
<dbReference type="InterPro" id="IPR036390">
    <property type="entry name" value="WH_DNA-bd_sf"/>
</dbReference>
<proteinExistence type="inferred from homology"/>
<dbReference type="EMBL" id="JACHGI010000012">
    <property type="protein sequence ID" value="MBB6468841.1"/>
    <property type="molecule type" value="Genomic_DNA"/>
</dbReference>
<accession>A0A8E1WH68</accession>
<feature type="domain" description="HTH lysR-type" evidence="5">
    <location>
        <begin position="35"/>
        <end position="91"/>
    </location>
</feature>
<reference evidence="6 8" key="1">
    <citation type="submission" date="2020-08" db="EMBL/GenBank/DDBJ databases">
        <title>Genomic Encyclopedia of Type Strains, Phase IV (KMG-IV): sequencing the most valuable type-strain genomes for metagenomic binning, comparative biology and taxonomic classification.</title>
        <authorList>
            <person name="Goeker M."/>
        </authorList>
    </citation>
    <scope>NUCLEOTIDE SEQUENCE [LARGE SCALE GENOMIC DNA]</scope>
    <source>
        <strain evidence="6 8">DSM 17454</strain>
    </source>
</reference>
<dbReference type="Pfam" id="PF00126">
    <property type="entry name" value="HTH_1"/>
    <property type="match status" value="1"/>
</dbReference>
<keyword evidence="9" id="KW-1185">Reference proteome</keyword>
<evidence type="ECO:0000313" key="6">
    <source>
        <dbReference type="EMBL" id="MBB6468841.1"/>
    </source>
</evidence>
<dbReference type="Gene3D" id="1.10.10.10">
    <property type="entry name" value="Winged helix-like DNA-binding domain superfamily/Winged helix DNA-binding domain"/>
    <property type="match status" value="1"/>
</dbReference>
<dbReference type="InterPro" id="IPR050950">
    <property type="entry name" value="HTH-type_LysR_regulators"/>
</dbReference>
<dbReference type="InterPro" id="IPR000847">
    <property type="entry name" value="LysR_HTH_N"/>
</dbReference>
<dbReference type="Proteomes" id="UP000598227">
    <property type="component" value="Unassembled WGS sequence"/>
</dbReference>
<comment type="similarity">
    <text evidence="1">Belongs to the LysR transcriptional regulatory family.</text>
</comment>
<dbReference type="PROSITE" id="PS50931">
    <property type="entry name" value="HTH_LYSR"/>
    <property type="match status" value="1"/>
</dbReference>
<evidence type="ECO:0000256" key="2">
    <source>
        <dbReference type="ARBA" id="ARBA00023015"/>
    </source>
</evidence>